<dbReference type="PANTHER" id="PTHR43433">
    <property type="entry name" value="HYDROLASE, ALPHA/BETA FOLD FAMILY PROTEIN"/>
    <property type="match status" value="1"/>
</dbReference>
<accession>A0ABV6C3W4</accession>
<comment type="caution">
    <text evidence="2">The sequence shown here is derived from an EMBL/GenBank/DDBJ whole genome shotgun (WGS) entry which is preliminary data.</text>
</comment>
<keyword evidence="3" id="KW-1185">Reference proteome</keyword>
<organism evidence="2 3">
    <name type="scientific">Aciditerrimonas ferrireducens</name>
    <dbReference type="NCBI Taxonomy" id="667306"/>
    <lineage>
        <taxon>Bacteria</taxon>
        <taxon>Bacillati</taxon>
        <taxon>Actinomycetota</taxon>
        <taxon>Acidimicrobiia</taxon>
        <taxon>Acidimicrobiales</taxon>
        <taxon>Acidimicrobiaceae</taxon>
        <taxon>Aciditerrimonas</taxon>
    </lineage>
</organism>
<gene>
    <name evidence="2" type="ORF">ACFFRE_09540</name>
</gene>
<feature type="domain" description="AB hydrolase-1" evidence="1">
    <location>
        <begin position="26"/>
        <end position="129"/>
    </location>
</feature>
<dbReference type="GO" id="GO:0016787">
    <property type="term" value="F:hydrolase activity"/>
    <property type="evidence" value="ECO:0007669"/>
    <property type="project" value="UniProtKB-KW"/>
</dbReference>
<dbReference type="PANTHER" id="PTHR43433:SF5">
    <property type="entry name" value="AB HYDROLASE-1 DOMAIN-CONTAINING PROTEIN"/>
    <property type="match status" value="1"/>
</dbReference>
<name>A0ABV6C3W4_9ACTN</name>
<dbReference type="RefSeq" id="WP_377789957.1">
    <property type="nucleotide sequence ID" value="NZ_JBHLYQ010000095.1"/>
</dbReference>
<proteinExistence type="predicted"/>
<dbReference type="SUPFAM" id="SSF53474">
    <property type="entry name" value="alpha/beta-Hydrolases"/>
    <property type="match status" value="1"/>
</dbReference>
<sequence>MPGKRTEQLVTRDGVELVFDLVGEGPTVILHHGFAADARINWEQPGIVAALAERGRRVVALDARGHGRSGKPHDPAAYGGLAMVEDCRELLDHLGLEAVDVVGYSMGGRVAALLAAREPRVRCAVLGGVSRRLLDRAGADQDAASGTWFTAIADALEAEDPATVADPVARGFRVFAERTGADRHALAAIQRAAPPPPVD</sequence>
<keyword evidence="2" id="KW-0378">Hydrolase</keyword>
<dbReference type="InterPro" id="IPR050471">
    <property type="entry name" value="AB_hydrolase"/>
</dbReference>
<dbReference type="Pfam" id="PF00561">
    <property type="entry name" value="Abhydrolase_1"/>
    <property type="match status" value="1"/>
</dbReference>
<dbReference type="Proteomes" id="UP001589788">
    <property type="component" value="Unassembled WGS sequence"/>
</dbReference>
<evidence type="ECO:0000259" key="1">
    <source>
        <dbReference type="Pfam" id="PF00561"/>
    </source>
</evidence>
<protein>
    <submittedName>
        <fullName evidence="2">Alpha/beta fold hydrolase</fullName>
    </submittedName>
</protein>
<dbReference type="InterPro" id="IPR029058">
    <property type="entry name" value="AB_hydrolase_fold"/>
</dbReference>
<reference evidence="2 3" key="1">
    <citation type="submission" date="2024-09" db="EMBL/GenBank/DDBJ databases">
        <authorList>
            <person name="Sun Q."/>
            <person name="Mori K."/>
        </authorList>
    </citation>
    <scope>NUCLEOTIDE SEQUENCE [LARGE SCALE GENOMIC DNA]</scope>
    <source>
        <strain evidence="2 3">JCM 15389</strain>
    </source>
</reference>
<dbReference type="Gene3D" id="3.40.50.1820">
    <property type="entry name" value="alpha/beta hydrolase"/>
    <property type="match status" value="1"/>
</dbReference>
<dbReference type="EMBL" id="JBHLYQ010000095">
    <property type="protein sequence ID" value="MFC0082383.1"/>
    <property type="molecule type" value="Genomic_DNA"/>
</dbReference>
<dbReference type="InterPro" id="IPR000073">
    <property type="entry name" value="AB_hydrolase_1"/>
</dbReference>
<evidence type="ECO:0000313" key="2">
    <source>
        <dbReference type="EMBL" id="MFC0082383.1"/>
    </source>
</evidence>
<feature type="non-terminal residue" evidence="2">
    <location>
        <position position="199"/>
    </location>
</feature>
<evidence type="ECO:0000313" key="3">
    <source>
        <dbReference type="Proteomes" id="UP001589788"/>
    </source>
</evidence>